<dbReference type="AlphaFoldDB" id="A0A0G1DFF7"/>
<keyword evidence="1 3" id="KW-0328">Glycosyltransferase</keyword>
<name>A0A0G1DFF7_9BACT</name>
<proteinExistence type="predicted"/>
<protein>
    <submittedName>
        <fullName evidence="3">ADP-heptose-LPS heptosyltransferase II</fullName>
        <ecNumber evidence="3">2.4.1.-</ecNumber>
    </submittedName>
</protein>
<sequence>MTINKRHLKKILAIRLGSMGELLMTQPALRSIKESVPAAEVTLLTSSSASTVTHMLREIDRTIIADVPWVRNDTQTDSSELERLITKIRKEDFDTAFIFSVYSQSSLPAAFLLYAAHIPVRIAFSRENPYKLLTHWKREEEPKIVIRHEVERQLSLTKFMGMETSDISLRLKIDSKDQERAISLLLKKGVDPDKRMAVVHPGASDLVRRYNPGAYSHIITHLTSVHGYQVVVTGSREESRLAEFITKNSLSREAVNLTGATTTGMLAAVIERSSLFIGNNSGPAHLSAGVGTPAVILYALTNTQHQPWNIPSKILHFSAPCTDCRRGYCLLPAGHSMKSHLNLPLILQNIDDLIKETHGREKLGGWETNIFPRIFLKIHSYLL</sequence>
<dbReference type="GO" id="GO:0008713">
    <property type="term" value="F:ADP-heptose-lipopolysaccharide heptosyltransferase activity"/>
    <property type="evidence" value="ECO:0007669"/>
    <property type="project" value="TreeGrafter"/>
</dbReference>
<dbReference type="EC" id="2.4.1.-" evidence="3"/>
<keyword evidence="2 3" id="KW-0808">Transferase</keyword>
<dbReference type="InterPro" id="IPR002201">
    <property type="entry name" value="Glyco_trans_9"/>
</dbReference>
<evidence type="ECO:0000313" key="4">
    <source>
        <dbReference type="Proteomes" id="UP000034894"/>
    </source>
</evidence>
<dbReference type="PANTHER" id="PTHR30160:SF1">
    <property type="entry name" value="LIPOPOLYSACCHARIDE 1,2-N-ACETYLGLUCOSAMINETRANSFERASE-RELATED"/>
    <property type="match status" value="1"/>
</dbReference>
<reference evidence="3 4" key="1">
    <citation type="journal article" date="2015" name="Nature">
        <title>rRNA introns, odd ribosomes, and small enigmatic genomes across a large radiation of phyla.</title>
        <authorList>
            <person name="Brown C.T."/>
            <person name="Hug L.A."/>
            <person name="Thomas B.C."/>
            <person name="Sharon I."/>
            <person name="Castelle C.J."/>
            <person name="Singh A."/>
            <person name="Wilkins M.J."/>
            <person name="Williams K.H."/>
            <person name="Banfield J.F."/>
        </authorList>
    </citation>
    <scope>NUCLEOTIDE SEQUENCE [LARGE SCALE GENOMIC DNA]</scope>
</reference>
<dbReference type="Proteomes" id="UP000034894">
    <property type="component" value="Unassembled WGS sequence"/>
</dbReference>
<dbReference type="GO" id="GO:0009244">
    <property type="term" value="P:lipopolysaccharide core region biosynthetic process"/>
    <property type="evidence" value="ECO:0007669"/>
    <property type="project" value="TreeGrafter"/>
</dbReference>
<dbReference type="Gene3D" id="3.40.50.2000">
    <property type="entry name" value="Glycogen Phosphorylase B"/>
    <property type="match status" value="2"/>
</dbReference>
<dbReference type="PANTHER" id="PTHR30160">
    <property type="entry name" value="TETRAACYLDISACCHARIDE 4'-KINASE-RELATED"/>
    <property type="match status" value="1"/>
</dbReference>
<dbReference type="EMBL" id="LCFP01000011">
    <property type="protein sequence ID" value="KKS96337.1"/>
    <property type="molecule type" value="Genomic_DNA"/>
</dbReference>
<evidence type="ECO:0000256" key="1">
    <source>
        <dbReference type="ARBA" id="ARBA00022676"/>
    </source>
</evidence>
<comment type="caution">
    <text evidence="3">The sequence shown here is derived from an EMBL/GenBank/DDBJ whole genome shotgun (WGS) entry which is preliminary data.</text>
</comment>
<dbReference type="SUPFAM" id="SSF53756">
    <property type="entry name" value="UDP-Glycosyltransferase/glycogen phosphorylase"/>
    <property type="match status" value="1"/>
</dbReference>
<dbReference type="InterPro" id="IPR051199">
    <property type="entry name" value="LPS_LOS_Heptosyltrfase"/>
</dbReference>
<dbReference type="CDD" id="cd03789">
    <property type="entry name" value="GT9_LPS_heptosyltransferase"/>
    <property type="match status" value="1"/>
</dbReference>
<gene>
    <name evidence="3" type="primary">waaF1</name>
    <name evidence="3" type="ORF">UV73_C0011G0009</name>
</gene>
<dbReference type="GO" id="GO:0005829">
    <property type="term" value="C:cytosol"/>
    <property type="evidence" value="ECO:0007669"/>
    <property type="project" value="TreeGrafter"/>
</dbReference>
<dbReference type="STRING" id="1618443.UV73_C0011G0009"/>
<evidence type="ECO:0000313" key="3">
    <source>
        <dbReference type="EMBL" id="KKS96337.1"/>
    </source>
</evidence>
<organism evidence="3 4">
    <name type="scientific">Candidatus Gottesmanbacteria bacterium GW2011_GWA2_43_14</name>
    <dbReference type="NCBI Taxonomy" id="1618443"/>
    <lineage>
        <taxon>Bacteria</taxon>
        <taxon>Candidatus Gottesmaniibacteriota</taxon>
    </lineage>
</organism>
<accession>A0A0G1DFF7</accession>
<evidence type="ECO:0000256" key="2">
    <source>
        <dbReference type="ARBA" id="ARBA00022679"/>
    </source>
</evidence>
<dbReference type="Pfam" id="PF01075">
    <property type="entry name" value="Glyco_transf_9"/>
    <property type="match status" value="1"/>
</dbReference>